<dbReference type="InterPro" id="IPR001810">
    <property type="entry name" value="F-box_dom"/>
</dbReference>
<sequence length="481" mass="54055">MHNRVSLPMDYDSNSTINSVQTALYATESRQAGRPTTAAPPHPPGLTVPASAGGQPSSTTGAAAGSASRPTMHWATNRTSRPTTYHDLPPEIIQQLAAHLPFNDIGNLATVDRRTYRGLQERRLSWLCCRRAHYAREMDLASMQQLLAEIERIHAEPMLRAEPLDALWPRLSDLPEEQQLGAFQRFFEAAGRVPRQGLPIQKDMIRSILNFSDRLQRPLYEFAYADAERRSREQGSTWAAVASLLRCGSIGGARYENEYQAFLGRLPALDAAGQADLLVELTKLLPGLRRDAHAQTKTIEYYRILQQWVQRLPASHRGAVIGMLANMIWALPAEHRAVHYADLRHLTLSLPDHQLGEALHYLPSALAVLPTEQQAHELSLLEPAIQRALPEHRIWVALGLLESTTKLNEALSSQLWQRGLRLLDGGDETDVLLVLEEMDDRFIPFLPAQQWENAKNEILAFVERNPLSEDARAELLEYLEE</sequence>
<protein>
    <recommendedName>
        <fullName evidence="2">F-box domain-containing protein</fullName>
    </recommendedName>
</protein>
<gene>
    <name evidence="3" type="ordered locus">RBRH_03577</name>
</gene>
<proteinExistence type="predicted"/>
<evidence type="ECO:0000259" key="2">
    <source>
        <dbReference type="PROSITE" id="PS50181"/>
    </source>
</evidence>
<dbReference type="STRING" id="882378.RBRH_03577"/>
<dbReference type="AlphaFoldDB" id="E5AQY9"/>
<reference evidence="3 4" key="1">
    <citation type="journal article" date="2011" name="J. Bacteriol.">
        <title>Complete genome sequence of Burkholderia rhizoxinica, an endosymbiont of Rhizopus microsporus.</title>
        <authorList>
            <person name="Lackner G."/>
            <person name="Moebius N."/>
            <person name="Partida-Martinez L."/>
            <person name="Hertweck C."/>
        </authorList>
    </citation>
    <scope>NUCLEOTIDE SEQUENCE [LARGE SCALE GENOMIC DNA]</scope>
    <source>
        <strain evidence="4">DSM 19002 / CIP 109453 / HKI 454</strain>
    </source>
</reference>
<dbReference type="KEGG" id="brh:RBRH_03577"/>
<feature type="region of interest" description="Disordered" evidence="1">
    <location>
        <begin position="28"/>
        <end position="86"/>
    </location>
</feature>
<organism evidence="3 4">
    <name type="scientific">Mycetohabitans rhizoxinica (strain DSM 19002 / CIP 109453 / HKI 454)</name>
    <name type="common">Paraburkholderia rhizoxinica</name>
    <dbReference type="NCBI Taxonomy" id="882378"/>
    <lineage>
        <taxon>Bacteria</taxon>
        <taxon>Pseudomonadati</taxon>
        <taxon>Pseudomonadota</taxon>
        <taxon>Betaproteobacteria</taxon>
        <taxon>Burkholderiales</taxon>
        <taxon>Burkholderiaceae</taxon>
        <taxon>Mycetohabitans</taxon>
    </lineage>
</organism>
<dbReference type="PROSITE" id="PS50181">
    <property type="entry name" value="FBOX"/>
    <property type="match status" value="1"/>
</dbReference>
<accession>E5AQY9</accession>
<evidence type="ECO:0000256" key="1">
    <source>
        <dbReference type="SAM" id="MobiDB-lite"/>
    </source>
</evidence>
<dbReference type="Proteomes" id="UP000007437">
    <property type="component" value="Chromosome"/>
</dbReference>
<name>E5AQY9_MYCRK</name>
<dbReference type="EMBL" id="FR687359">
    <property type="protein sequence ID" value="CBW75021.1"/>
    <property type="molecule type" value="Genomic_DNA"/>
</dbReference>
<feature type="compositionally biased region" description="Low complexity" evidence="1">
    <location>
        <begin position="50"/>
        <end position="68"/>
    </location>
</feature>
<evidence type="ECO:0000313" key="3">
    <source>
        <dbReference type="EMBL" id="CBW75021.1"/>
    </source>
</evidence>
<evidence type="ECO:0000313" key="4">
    <source>
        <dbReference type="Proteomes" id="UP000007437"/>
    </source>
</evidence>
<feature type="compositionally biased region" description="Polar residues" evidence="1">
    <location>
        <begin position="74"/>
        <end position="83"/>
    </location>
</feature>
<dbReference type="HOGENOM" id="CLU_030001_0_0_4"/>
<feature type="domain" description="F-box" evidence="2">
    <location>
        <begin position="82"/>
        <end position="126"/>
    </location>
</feature>